<dbReference type="Gene3D" id="3.40.50.80">
    <property type="entry name" value="Nucleotide-binding domain of ferredoxin-NADP reductase (FNR) module"/>
    <property type="match status" value="1"/>
</dbReference>
<dbReference type="Gene3D" id="2.40.30.10">
    <property type="entry name" value="Translation factors"/>
    <property type="match status" value="1"/>
</dbReference>
<accession>A0A448ZGV7</accession>
<feature type="domain" description="FAD-binding FR-type" evidence="3">
    <location>
        <begin position="1"/>
        <end position="103"/>
    </location>
</feature>
<dbReference type="OrthoDB" id="436496at2759"/>
<gene>
    <name evidence="4" type="ORF">PSNMU_V1.4_AUG-EV-PASAV3_0080610</name>
</gene>
<dbReference type="InterPro" id="IPR017938">
    <property type="entry name" value="Riboflavin_synthase-like_b-brl"/>
</dbReference>
<evidence type="ECO:0000256" key="2">
    <source>
        <dbReference type="ARBA" id="ARBA00023027"/>
    </source>
</evidence>
<dbReference type="AlphaFoldDB" id="A0A448ZGV7"/>
<proteinExistence type="predicted"/>
<dbReference type="SUPFAM" id="SSF63380">
    <property type="entry name" value="Riboflavin synthase domain-like"/>
    <property type="match status" value="1"/>
</dbReference>
<reference evidence="4 5" key="1">
    <citation type="submission" date="2019-01" db="EMBL/GenBank/DDBJ databases">
        <authorList>
            <person name="Ferrante I. M."/>
        </authorList>
    </citation>
    <scope>NUCLEOTIDE SEQUENCE [LARGE SCALE GENOMIC DNA]</scope>
    <source>
        <strain evidence="4 5">B856</strain>
    </source>
</reference>
<dbReference type="GO" id="GO:0016491">
    <property type="term" value="F:oxidoreductase activity"/>
    <property type="evidence" value="ECO:0007669"/>
    <property type="project" value="UniProtKB-KW"/>
</dbReference>
<evidence type="ECO:0000256" key="1">
    <source>
        <dbReference type="ARBA" id="ARBA00023002"/>
    </source>
</evidence>
<dbReference type="InterPro" id="IPR039261">
    <property type="entry name" value="FNR_nucleotide-bd"/>
</dbReference>
<sequence length="262" mass="27889">MFHAGRIAGRSRISPTVVKLDITVTTPPLASFLPGQWVDLVAEGQPWVGGFSIASSPRDLPTLTLAVKRSGDPPAAWVHDADRSAVGSPVRVRVGGGSVLTGPGPLRPSVFCAGGIGIAPVLSQYREFLFLRGAAAEGSPAAPAMLLYTASRAEELVFGGELADLSREGCTAGGGSDRVVFALTREPTGWGSERNGDSDSDRTFPPHVELRTGRVLKEFLDEGPADADYYLCGPPSMIDEAVAHLRGVRSIPHEQIKYEKWW</sequence>
<dbReference type="InterPro" id="IPR017927">
    <property type="entry name" value="FAD-bd_FR_type"/>
</dbReference>
<dbReference type="GO" id="GO:0005739">
    <property type="term" value="C:mitochondrion"/>
    <property type="evidence" value="ECO:0007669"/>
    <property type="project" value="TreeGrafter"/>
</dbReference>
<keyword evidence="1" id="KW-0560">Oxidoreductase</keyword>
<evidence type="ECO:0000313" key="4">
    <source>
        <dbReference type="EMBL" id="VEU41269.1"/>
    </source>
</evidence>
<dbReference type="PROSITE" id="PS51384">
    <property type="entry name" value="FAD_FR"/>
    <property type="match status" value="1"/>
</dbReference>
<dbReference type="CDD" id="cd00322">
    <property type="entry name" value="FNR_like"/>
    <property type="match status" value="1"/>
</dbReference>
<evidence type="ECO:0000259" key="3">
    <source>
        <dbReference type="PROSITE" id="PS51384"/>
    </source>
</evidence>
<dbReference type="EMBL" id="CAACVS010000336">
    <property type="protein sequence ID" value="VEU41269.1"/>
    <property type="molecule type" value="Genomic_DNA"/>
</dbReference>
<dbReference type="InterPro" id="IPR052128">
    <property type="entry name" value="Oxidoreductase_NAD-binding"/>
</dbReference>
<dbReference type="SUPFAM" id="SSF52343">
    <property type="entry name" value="Ferredoxin reductase-like, C-terminal NADP-linked domain"/>
    <property type="match status" value="1"/>
</dbReference>
<evidence type="ECO:0000313" key="5">
    <source>
        <dbReference type="Proteomes" id="UP000291116"/>
    </source>
</evidence>
<keyword evidence="2" id="KW-0520">NAD</keyword>
<dbReference type="PANTHER" id="PTHR46505:SF1">
    <property type="entry name" value="OXIDOREDUCTASE NAD-BINDING DOMAIN-CONTAINING PROTEIN 1"/>
    <property type="match status" value="1"/>
</dbReference>
<name>A0A448ZGV7_9STRA</name>
<keyword evidence="5" id="KW-1185">Reference proteome</keyword>
<dbReference type="Proteomes" id="UP000291116">
    <property type="component" value="Unassembled WGS sequence"/>
</dbReference>
<protein>
    <recommendedName>
        <fullName evidence="3">FAD-binding FR-type domain-containing protein</fullName>
    </recommendedName>
</protein>
<dbReference type="PRINTS" id="PR00410">
    <property type="entry name" value="PHEHYDRXLASE"/>
</dbReference>
<organism evidence="4 5">
    <name type="scientific">Pseudo-nitzschia multistriata</name>
    <dbReference type="NCBI Taxonomy" id="183589"/>
    <lineage>
        <taxon>Eukaryota</taxon>
        <taxon>Sar</taxon>
        <taxon>Stramenopiles</taxon>
        <taxon>Ochrophyta</taxon>
        <taxon>Bacillariophyta</taxon>
        <taxon>Bacillariophyceae</taxon>
        <taxon>Bacillariophycidae</taxon>
        <taxon>Bacillariales</taxon>
        <taxon>Bacillariaceae</taxon>
        <taxon>Pseudo-nitzschia</taxon>
    </lineage>
</organism>
<dbReference type="PANTHER" id="PTHR46505">
    <property type="entry name" value="OXIDOREDUCTASE NAD-BINDING DOMAIN-CONTAINING PROTEIN 1"/>
    <property type="match status" value="1"/>
</dbReference>